<comment type="caution">
    <text evidence="2">The sequence shown here is derived from an EMBL/GenBank/DDBJ whole genome shotgun (WGS) entry which is preliminary data.</text>
</comment>
<protein>
    <submittedName>
        <fullName evidence="2">DNA mismatch repair protein MutS</fullName>
    </submittedName>
</protein>
<name>A0A919AMP2_9PROT</name>
<dbReference type="PANTHER" id="PTHR35562:SF2">
    <property type="entry name" value="DNA ENDONUCLEASE SMRA-RELATED"/>
    <property type="match status" value="1"/>
</dbReference>
<dbReference type="RefSeq" id="WP_191250133.1">
    <property type="nucleotide sequence ID" value="NZ_BNCI01000001.1"/>
</dbReference>
<evidence type="ECO:0000259" key="1">
    <source>
        <dbReference type="PROSITE" id="PS50828"/>
    </source>
</evidence>
<sequence>MTKKRRDSLSSKDRELWQEVAKTVKPLNKKDLFQPEAPKLVQRAPSEKALPADWFIGKSLTPDPRIDRKSKRRIASGRTSVNKSIDLHGLSQSQAYDLLSRTIERSVRDGHKVLIVVTGKGGRRYSQTDSISAAFRTRADFEQFGGVLRRMVPLWLEGPELKPFIQSYGTASKEHGGEGALYVLLRRNKFERG</sequence>
<evidence type="ECO:0000313" key="2">
    <source>
        <dbReference type="EMBL" id="GHF15253.1"/>
    </source>
</evidence>
<dbReference type="InterPro" id="IPR036063">
    <property type="entry name" value="Smr_dom_sf"/>
</dbReference>
<evidence type="ECO:0000313" key="3">
    <source>
        <dbReference type="Proteomes" id="UP000630923"/>
    </source>
</evidence>
<dbReference type="Gene3D" id="3.30.1370.110">
    <property type="match status" value="1"/>
</dbReference>
<dbReference type="PANTHER" id="PTHR35562">
    <property type="entry name" value="DNA ENDONUCLEASE SMRA-RELATED"/>
    <property type="match status" value="1"/>
</dbReference>
<dbReference type="AlphaFoldDB" id="A0A919AMP2"/>
<dbReference type="PROSITE" id="PS50828">
    <property type="entry name" value="SMR"/>
    <property type="match status" value="1"/>
</dbReference>
<proteinExistence type="predicted"/>
<organism evidence="2 3">
    <name type="scientific">Kordiimonas sediminis</name>
    <dbReference type="NCBI Taxonomy" id="1735581"/>
    <lineage>
        <taxon>Bacteria</taxon>
        <taxon>Pseudomonadati</taxon>
        <taxon>Pseudomonadota</taxon>
        <taxon>Alphaproteobacteria</taxon>
        <taxon>Kordiimonadales</taxon>
        <taxon>Kordiimonadaceae</taxon>
        <taxon>Kordiimonas</taxon>
    </lineage>
</organism>
<dbReference type="Pfam" id="PF01713">
    <property type="entry name" value="Smr"/>
    <property type="match status" value="1"/>
</dbReference>
<feature type="domain" description="Smr" evidence="1">
    <location>
        <begin position="85"/>
        <end position="186"/>
    </location>
</feature>
<keyword evidence="3" id="KW-1185">Reference proteome</keyword>
<dbReference type="Proteomes" id="UP000630923">
    <property type="component" value="Unassembled WGS sequence"/>
</dbReference>
<dbReference type="EMBL" id="BNCI01000001">
    <property type="protein sequence ID" value="GHF15253.1"/>
    <property type="molecule type" value="Genomic_DNA"/>
</dbReference>
<gene>
    <name evidence="2" type="ORF">GCM10017044_06740</name>
</gene>
<dbReference type="SUPFAM" id="SSF160443">
    <property type="entry name" value="SMR domain-like"/>
    <property type="match status" value="1"/>
</dbReference>
<reference evidence="2" key="1">
    <citation type="journal article" date="2014" name="Int. J. Syst. Evol. Microbiol.">
        <title>Complete genome sequence of Corynebacterium casei LMG S-19264T (=DSM 44701T), isolated from a smear-ripened cheese.</title>
        <authorList>
            <consortium name="US DOE Joint Genome Institute (JGI-PGF)"/>
            <person name="Walter F."/>
            <person name="Albersmeier A."/>
            <person name="Kalinowski J."/>
            <person name="Ruckert C."/>
        </authorList>
    </citation>
    <scope>NUCLEOTIDE SEQUENCE</scope>
    <source>
        <strain evidence="2">KCTC 42590</strain>
    </source>
</reference>
<accession>A0A919AMP2</accession>
<dbReference type="InterPro" id="IPR002625">
    <property type="entry name" value="Smr_dom"/>
</dbReference>
<reference evidence="2" key="2">
    <citation type="submission" date="2020-09" db="EMBL/GenBank/DDBJ databases">
        <authorList>
            <person name="Sun Q."/>
            <person name="Kim S."/>
        </authorList>
    </citation>
    <scope>NUCLEOTIDE SEQUENCE</scope>
    <source>
        <strain evidence="2">KCTC 42590</strain>
    </source>
</reference>